<dbReference type="InterPro" id="IPR016195">
    <property type="entry name" value="Pol/histidinol_Pase-like"/>
</dbReference>
<keyword evidence="2" id="KW-1185">Reference proteome</keyword>
<accession>A0A840HRR0</accession>
<dbReference type="RefSeq" id="WP_221232580.1">
    <property type="nucleotide sequence ID" value="NZ_JACHOV010000003.1"/>
</dbReference>
<comment type="caution">
    <text evidence="1">The sequence shown here is derived from an EMBL/GenBank/DDBJ whole genome shotgun (WGS) entry which is preliminary data.</text>
</comment>
<dbReference type="EMBL" id="JACHOV010000003">
    <property type="protein sequence ID" value="MBB4640822.1"/>
    <property type="molecule type" value="Genomic_DNA"/>
</dbReference>
<protein>
    <recommendedName>
        <fullName evidence="3">DUF3604 domain-containing protein</fullName>
    </recommendedName>
</protein>
<dbReference type="SUPFAM" id="SSF89550">
    <property type="entry name" value="PHP domain-like"/>
    <property type="match status" value="1"/>
</dbReference>
<dbReference type="PROSITE" id="PS51257">
    <property type="entry name" value="PROKAR_LIPOPROTEIN"/>
    <property type="match status" value="1"/>
</dbReference>
<organism evidence="1 2">
    <name type="scientific">Rhizorhapis suberifaciens</name>
    <name type="common">corky root of lettuce</name>
    <dbReference type="NCBI Taxonomy" id="13656"/>
    <lineage>
        <taxon>Bacteria</taxon>
        <taxon>Pseudomonadati</taxon>
        <taxon>Pseudomonadota</taxon>
        <taxon>Alphaproteobacteria</taxon>
        <taxon>Sphingomonadales</taxon>
        <taxon>Sphingomonadaceae</taxon>
        <taxon>Rhizorhapis</taxon>
    </lineage>
</organism>
<evidence type="ECO:0000313" key="1">
    <source>
        <dbReference type="EMBL" id="MBB4640822.1"/>
    </source>
</evidence>
<sequence>MVQRKSAVMYGAWVACATISAGLLLAGGKALLAEPSGGKIGGTAAISSDPATRPYSPPVRFANEDTNLYWGNTHLHTNNSMDGVILGEATTTPEEAFRFAMGQEIVSASGMPAKLRHPLDFLVVSDHAEHLGVLPRLAKADSATIDWQPGRQWSEFLHSGDPKKIFSIYSQFHSAVKVPAELTQSIWQDVAKTADRFNDPGRFTAFIGYEWSSTPSGDNLHRNVIFRDGAAKATQMLPFSALDSTDPEKLWAFLRAYEAKTGGEVLAIPHNGNISNGRMFAPETFTGQPLTAAYARERARWEPVVEVTQLKGTSEAHSTLSPTDEFANFEIWDLGNFTATAKQPWMLPYEYARPALKSGLQFEQKLGVNPFKFGLVGGTDQHNGLTTTSEDNFIGQFRNSEPSADRYSRAMAPVKNVRENWRLGASGLTAVWAKENTREAIFDAMKRREVYATTGSRIQLRVFGGWNFAKSDVQRPDYAHIGYEKGVPMGGDLIRHAKAKAPSFMIAAAKDPDEANLDRIQVIKGWLDARGQAHEKIYDVALSDGRKVNPRTGKAPPVGSTVDVVNATYTNSIGAPELATVWSDPDFDPGQRAFYYVRVLEIPKPRWTAYDAKFFKIKMPANIPMTVQDRAFSSPIWYNPGR</sequence>
<dbReference type="AlphaFoldDB" id="A0A840HRR0"/>
<gene>
    <name evidence="1" type="ORF">HNQ99_001115</name>
</gene>
<dbReference type="Pfam" id="PF12228">
    <property type="entry name" value="DUF3604"/>
    <property type="match status" value="1"/>
</dbReference>
<evidence type="ECO:0008006" key="3">
    <source>
        <dbReference type="Google" id="ProtNLM"/>
    </source>
</evidence>
<dbReference type="Proteomes" id="UP000575068">
    <property type="component" value="Unassembled WGS sequence"/>
</dbReference>
<dbReference type="InterPro" id="IPR022028">
    <property type="entry name" value="DUF3604"/>
</dbReference>
<name>A0A840HRR0_9SPHN</name>
<evidence type="ECO:0000313" key="2">
    <source>
        <dbReference type="Proteomes" id="UP000575068"/>
    </source>
</evidence>
<dbReference type="Gene3D" id="3.20.20.140">
    <property type="entry name" value="Metal-dependent hydrolases"/>
    <property type="match status" value="1"/>
</dbReference>
<reference evidence="1 2" key="1">
    <citation type="submission" date="2020-08" db="EMBL/GenBank/DDBJ databases">
        <title>Genomic Encyclopedia of Type Strains, Phase IV (KMG-IV): sequencing the most valuable type-strain genomes for metagenomic binning, comparative biology and taxonomic classification.</title>
        <authorList>
            <person name="Goeker M."/>
        </authorList>
    </citation>
    <scope>NUCLEOTIDE SEQUENCE [LARGE SCALE GENOMIC DNA]</scope>
    <source>
        <strain evidence="1 2">DSM 7465</strain>
    </source>
</reference>
<proteinExistence type="predicted"/>